<evidence type="ECO:0000313" key="5">
    <source>
        <dbReference type="Proteomes" id="UP001596494"/>
    </source>
</evidence>
<evidence type="ECO:0000256" key="1">
    <source>
        <dbReference type="ARBA" id="ARBA00022679"/>
    </source>
</evidence>
<proteinExistence type="predicted"/>
<gene>
    <name evidence="4" type="ORF">ACFQMN_14545</name>
</gene>
<dbReference type="PROSITE" id="PS51186">
    <property type="entry name" value="GNAT"/>
    <property type="match status" value="1"/>
</dbReference>
<dbReference type="SUPFAM" id="SSF55729">
    <property type="entry name" value="Acyl-CoA N-acyltransferases (Nat)"/>
    <property type="match status" value="1"/>
</dbReference>
<dbReference type="PANTHER" id="PTHR43877">
    <property type="entry name" value="AMINOALKYLPHOSPHONATE N-ACETYLTRANSFERASE-RELATED-RELATED"/>
    <property type="match status" value="1"/>
</dbReference>
<evidence type="ECO:0000313" key="4">
    <source>
        <dbReference type="EMBL" id="MFC7322091.1"/>
    </source>
</evidence>
<dbReference type="CDD" id="cd04301">
    <property type="entry name" value="NAT_SF"/>
    <property type="match status" value="1"/>
</dbReference>
<keyword evidence="1 4" id="KW-0808">Transferase</keyword>
<protein>
    <submittedName>
        <fullName evidence="4">GNAT family N-acetyltransferase</fullName>
        <ecNumber evidence="4">2.3.-.-</ecNumber>
    </submittedName>
</protein>
<keyword evidence="2 4" id="KW-0012">Acyltransferase</keyword>
<dbReference type="InterPro" id="IPR050832">
    <property type="entry name" value="Bact_Acetyltransf"/>
</dbReference>
<dbReference type="Proteomes" id="UP001596494">
    <property type="component" value="Unassembled WGS sequence"/>
</dbReference>
<keyword evidence="5" id="KW-1185">Reference proteome</keyword>
<dbReference type="EMBL" id="JBHTBY010000012">
    <property type="protein sequence ID" value="MFC7322091.1"/>
    <property type="molecule type" value="Genomic_DNA"/>
</dbReference>
<dbReference type="GO" id="GO:0016746">
    <property type="term" value="F:acyltransferase activity"/>
    <property type="evidence" value="ECO:0007669"/>
    <property type="project" value="UniProtKB-KW"/>
</dbReference>
<dbReference type="Gene3D" id="3.40.630.30">
    <property type="match status" value="1"/>
</dbReference>
<evidence type="ECO:0000259" key="3">
    <source>
        <dbReference type="PROSITE" id="PS51186"/>
    </source>
</evidence>
<dbReference type="PANTHER" id="PTHR43877:SF1">
    <property type="entry name" value="ACETYLTRANSFERASE"/>
    <property type="match status" value="1"/>
</dbReference>
<dbReference type="EC" id="2.3.-.-" evidence="4"/>
<feature type="domain" description="N-acetyltransferase" evidence="3">
    <location>
        <begin position="2"/>
        <end position="154"/>
    </location>
</feature>
<dbReference type="RefSeq" id="WP_289216942.1">
    <property type="nucleotide sequence ID" value="NZ_JAPVRC010000010.1"/>
</dbReference>
<organism evidence="4 5">
    <name type="scientific">Halobacillus campisalis</name>
    <dbReference type="NCBI Taxonomy" id="435909"/>
    <lineage>
        <taxon>Bacteria</taxon>
        <taxon>Bacillati</taxon>
        <taxon>Bacillota</taxon>
        <taxon>Bacilli</taxon>
        <taxon>Bacillales</taxon>
        <taxon>Bacillaceae</taxon>
        <taxon>Halobacillus</taxon>
    </lineage>
</organism>
<dbReference type="Pfam" id="PF00583">
    <property type="entry name" value="Acetyltransf_1"/>
    <property type="match status" value="1"/>
</dbReference>
<dbReference type="InterPro" id="IPR000182">
    <property type="entry name" value="GNAT_dom"/>
</dbReference>
<dbReference type="InterPro" id="IPR016181">
    <property type="entry name" value="Acyl_CoA_acyltransferase"/>
</dbReference>
<reference evidence="5" key="1">
    <citation type="journal article" date="2019" name="Int. J. Syst. Evol. Microbiol.">
        <title>The Global Catalogue of Microorganisms (GCM) 10K type strain sequencing project: providing services to taxonomists for standard genome sequencing and annotation.</title>
        <authorList>
            <consortium name="The Broad Institute Genomics Platform"/>
            <consortium name="The Broad Institute Genome Sequencing Center for Infectious Disease"/>
            <person name="Wu L."/>
            <person name="Ma J."/>
        </authorList>
    </citation>
    <scope>NUCLEOTIDE SEQUENCE [LARGE SCALE GENOMIC DNA]</scope>
    <source>
        <strain evidence="5">CCUG 73951</strain>
    </source>
</reference>
<evidence type="ECO:0000256" key="2">
    <source>
        <dbReference type="ARBA" id="ARBA00023315"/>
    </source>
</evidence>
<name>A0ABW2K5J1_9BACI</name>
<accession>A0ABW2K5J1</accession>
<sequence length="154" mass="17764">MAIIREPAEKDLMHVTKYAVENTWISIDSSEPEGAERLRKRKEWAADHLFNEHSDQRLLVAEEGDRTVGYVYGETVEEEGRTVGKVKEIYVDEFYRREGVGSELIQSMFKWMRDKDVDTIENMNPSDDERAQGFLNSIGFSPDGIFSPDGRRDV</sequence>
<comment type="caution">
    <text evidence="4">The sequence shown here is derived from an EMBL/GenBank/DDBJ whole genome shotgun (WGS) entry which is preliminary data.</text>
</comment>